<reference evidence="4" key="1">
    <citation type="journal article" date="2019" name="Int. J. Syst. Evol. Microbiol.">
        <title>The Global Catalogue of Microorganisms (GCM) 10K type strain sequencing project: providing services to taxonomists for standard genome sequencing and annotation.</title>
        <authorList>
            <consortium name="The Broad Institute Genomics Platform"/>
            <consortium name="The Broad Institute Genome Sequencing Center for Infectious Disease"/>
            <person name="Wu L."/>
            <person name="Ma J."/>
        </authorList>
    </citation>
    <scope>NUCLEOTIDE SEQUENCE [LARGE SCALE GENOMIC DNA]</scope>
    <source>
        <strain evidence="4">CGMCC 1.15795</strain>
    </source>
</reference>
<name>A0ABW4QZ68_9BACT</name>
<evidence type="ECO:0000313" key="3">
    <source>
        <dbReference type="EMBL" id="MFD1874819.1"/>
    </source>
</evidence>
<feature type="domain" description="Integrase catalytic" evidence="2">
    <location>
        <begin position="4"/>
        <end position="50"/>
    </location>
</feature>
<protein>
    <submittedName>
        <fullName evidence="3">DDE-type integrase/transposase/recombinase</fullName>
    </submittedName>
</protein>
<dbReference type="InterPro" id="IPR001584">
    <property type="entry name" value="Integrase_cat-core"/>
</dbReference>
<feature type="region of interest" description="Disordered" evidence="1">
    <location>
        <begin position="51"/>
        <end position="100"/>
    </location>
</feature>
<gene>
    <name evidence="3" type="ORF">ACFSDX_20465</name>
</gene>
<dbReference type="RefSeq" id="WP_382316945.1">
    <property type="nucleotide sequence ID" value="NZ_JBHUFD010000018.1"/>
</dbReference>
<proteinExistence type="predicted"/>
<feature type="compositionally biased region" description="Polar residues" evidence="1">
    <location>
        <begin position="83"/>
        <end position="92"/>
    </location>
</feature>
<dbReference type="Pfam" id="PF00665">
    <property type="entry name" value="rve"/>
    <property type="match status" value="1"/>
</dbReference>
<accession>A0ABW4QZ68</accession>
<sequence length="100" mass="10993">MGRGDITYLPLVGGRWCFLATWRDTCSRRAVGWHLDQQMPTELVLTGLDRPRAGADAAPASSWPDYPRRPGQPIHQLSVPGTHRTSSGTGQLQPAGYPLR</sequence>
<dbReference type="InterPro" id="IPR012337">
    <property type="entry name" value="RNaseH-like_sf"/>
</dbReference>
<keyword evidence="4" id="KW-1185">Reference proteome</keyword>
<evidence type="ECO:0000313" key="4">
    <source>
        <dbReference type="Proteomes" id="UP001597197"/>
    </source>
</evidence>
<evidence type="ECO:0000259" key="2">
    <source>
        <dbReference type="Pfam" id="PF00665"/>
    </source>
</evidence>
<dbReference type="Proteomes" id="UP001597197">
    <property type="component" value="Unassembled WGS sequence"/>
</dbReference>
<organism evidence="3 4">
    <name type="scientific">Hymenobacter bucti</name>
    <dbReference type="NCBI Taxonomy" id="1844114"/>
    <lineage>
        <taxon>Bacteria</taxon>
        <taxon>Pseudomonadati</taxon>
        <taxon>Bacteroidota</taxon>
        <taxon>Cytophagia</taxon>
        <taxon>Cytophagales</taxon>
        <taxon>Hymenobacteraceae</taxon>
        <taxon>Hymenobacter</taxon>
    </lineage>
</organism>
<dbReference type="EMBL" id="JBHUFD010000018">
    <property type="protein sequence ID" value="MFD1874819.1"/>
    <property type="molecule type" value="Genomic_DNA"/>
</dbReference>
<dbReference type="SUPFAM" id="SSF53098">
    <property type="entry name" value="Ribonuclease H-like"/>
    <property type="match status" value="1"/>
</dbReference>
<comment type="caution">
    <text evidence="3">The sequence shown here is derived from an EMBL/GenBank/DDBJ whole genome shotgun (WGS) entry which is preliminary data.</text>
</comment>
<evidence type="ECO:0000256" key="1">
    <source>
        <dbReference type="SAM" id="MobiDB-lite"/>
    </source>
</evidence>